<feature type="transmembrane region" description="Helical" evidence="1">
    <location>
        <begin position="29"/>
        <end position="47"/>
    </location>
</feature>
<dbReference type="OrthoDB" id="2086750at2"/>
<evidence type="ECO:0000313" key="3">
    <source>
        <dbReference type="Proteomes" id="UP000257144"/>
    </source>
</evidence>
<gene>
    <name evidence="2" type="ORF">DRW41_08865</name>
</gene>
<organism evidence="2 3">
    <name type="scientific">Neobacillus piezotolerans</name>
    <dbReference type="NCBI Taxonomy" id="2259171"/>
    <lineage>
        <taxon>Bacteria</taxon>
        <taxon>Bacillati</taxon>
        <taxon>Bacillota</taxon>
        <taxon>Bacilli</taxon>
        <taxon>Bacillales</taxon>
        <taxon>Bacillaceae</taxon>
        <taxon>Neobacillus</taxon>
    </lineage>
</organism>
<protein>
    <submittedName>
        <fullName evidence="2">Uncharacterized protein</fullName>
    </submittedName>
</protein>
<evidence type="ECO:0000256" key="1">
    <source>
        <dbReference type="SAM" id="Phobius"/>
    </source>
</evidence>
<keyword evidence="1" id="KW-1133">Transmembrane helix</keyword>
<name>A0A3D8GUS7_9BACI</name>
<feature type="transmembrane region" description="Helical" evidence="1">
    <location>
        <begin position="5"/>
        <end position="23"/>
    </location>
</feature>
<feature type="transmembrane region" description="Helical" evidence="1">
    <location>
        <begin position="92"/>
        <end position="112"/>
    </location>
</feature>
<keyword evidence="3" id="KW-1185">Reference proteome</keyword>
<keyword evidence="1" id="KW-0472">Membrane</keyword>
<feature type="transmembrane region" description="Helical" evidence="1">
    <location>
        <begin position="54"/>
        <end position="72"/>
    </location>
</feature>
<dbReference type="AlphaFoldDB" id="A0A3D8GUS7"/>
<evidence type="ECO:0000313" key="2">
    <source>
        <dbReference type="EMBL" id="RDU37911.1"/>
    </source>
</evidence>
<dbReference type="RefSeq" id="WP_115451580.1">
    <property type="nucleotide sequence ID" value="NZ_QNQT01000002.1"/>
</dbReference>
<comment type="caution">
    <text evidence="2">The sequence shown here is derived from an EMBL/GenBank/DDBJ whole genome shotgun (WGS) entry which is preliminary data.</text>
</comment>
<reference evidence="2 3" key="1">
    <citation type="submission" date="2018-07" db="EMBL/GenBank/DDBJ databases">
        <title>Bacillus sp. YLB-04 draft genome sequence.</title>
        <authorList>
            <person name="Yu L."/>
            <person name="Tang X."/>
        </authorList>
    </citation>
    <scope>NUCLEOTIDE SEQUENCE [LARGE SCALE GENOMIC DNA]</scope>
    <source>
        <strain evidence="2 3">YLB-04</strain>
    </source>
</reference>
<keyword evidence="1" id="KW-0812">Transmembrane</keyword>
<sequence length="118" mass="13519">MKKIWVYSTLIAYCFPFGYFAIYQDYKDGSMLGYLLLILGPAILAFINKLKGYTFLIVIGNLFSAGVSFYFSNQMAGVDRWGYYFKPLTATSLLFTISILNLIPQFMAFKLAKQKKKN</sequence>
<proteinExistence type="predicted"/>
<accession>A0A3D8GUS7</accession>
<dbReference type="EMBL" id="QNQT01000002">
    <property type="protein sequence ID" value="RDU37911.1"/>
    <property type="molecule type" value="Genomic_DNA"/>
</dbReference>
<dbReference type="Proteomes" id="UP000257144">
    <property type="component" value="Unassembled WGS sequence"/>
</dbReference>